<accession>A0ACD5TDL3</accession>
<protein>
    <submittedName>
        <fullName evidence="1">Uncharacterized protein</fullName>
    </submittedName>
</protein>
<evidence type="ECO:0000313" key="1">
    <source>
        <dbReference type="EnsemblPlants" id="AVESA.00010b.r2.1AG0035240.1.CDS.1"/>
    </source>
</evidence>
<keyword evidence="2" id="KW-1185">Reference proteome</keyword>
<dbReference type="EnsemblPlants" id="AVESA.00010b.r2.1AG0035240.1">
    <property type="protein sequence ID" value="AVESA.00010b.r2.1AG0035240.1.CDS.1"/>
    <property type="gene ID" value="AVESA.00010b.r2.1AG0035240"/>
</dbReference>
<reference evidence="1" key="2">
    <citation type="submission" date="2025-09" db="UniProtKB">
        <authorList>
            <consortium name="EnsemblPlants"/>
        </authorList>
    </citation>
    <scope>IDENTIFICATION</scope>
</reference>
<evidence type="ECO:0000313" key="2">
    <source>
        <dbReference type="Proteomes" id="UP001732700"/>
    </source>
</evidence>
<dbReference type="Proteomes" id="UP001732700">
    <property type="component" value="Chromosome 1A"/>
</dbReference>
<proteinExistence type="predicted"/>
<name>A0ACD5TDL3_AVESA</name>
<reference evidence="1" key="1">
    <citation type="submission" date="2021-05" db="EMBL/GenBank/DDBJ databases">
        <authorList>
            <person name="Scholz U."/>
            <person name="Mascher M."/>
            <person name="Fiebig A."/>
        </authorList>
    </citation>
    <scope>NUCLEOTIDE SEQUENCE [LARGE SCALE GENOMIC DNA]</scope>
</reference>
<organism evidence="1 2">
    <name type="scientific">Avena sativa</name>
    <name type="common">Oat</name>
    <dbReference type="NCBI Taxonomy" id="4498"/>
    <lineage>
        <taxon>Eukaryota</taxon>
        <taxon>Viridiplantae</taxon>
        <taxon>Streptophyta</taxon>
        <taxon>Embryophyta</taxon>
        <taxon>Tracheophyta</taxon>
        <taxon>Spermatophyta</taxon>
        <taxon>Magnoliopsida</taxon>
        <taxon>Liliopsida</taxon>
        <taxon>Poales</taxon>
        <taxon>Poaceae</taxon>
        <taxon>BOP clade</taxon>
        <taxon>Pooideae</taxon>
        <taxon>Poodae</taxon>
        <taxon>Poeae</taxon>
        <taxon>Poeae Chloroplast Group 1 (Aveneae type)</taxon>
        <taxon>Aveninae</taxon>
        <taxon>Avena</taxon>
    </lineage>
</organism>
<sequence>MEDDGDGDFTFAVAAPLAGRGGIFPGGRRIGAGRMYPVFGRLRSPPRRRAPDQEPETTTDTTRVSLGRALMADRGRAGAAQPPNGGELAKTCYCSSCPGLSSPAAKPTTICRKSGSTGSVHRWRQRLLGRSQSDGKEKFVFLDAASPSGSERKASGGQGGHVTAWSYYAKAGAGAGSGNGGQRRSFLPYRQNLVGIFASATAFRRSYHPF</sequence>